<evidence type="ECO:0008006" key="4">
    <source>
        <dbReference type="Google" id="ProtNLM"/>
    </source>
</evidence>
<keyword evidence="3" id="KW-1185">Reference proteome</keyword>
<dbReference type="EMBL" id="JBHSNQ010000035">
    <property type="protein sequence ID" value="MFC5540715.1"/>
    <property type="molecule type" value="Genomic_DNA"/>
</dbReference>
<gene>
    <name evidence="2" type="ORF">ACFPOH_02830</name>
</gene>
<reference evidence="3" key="1">
    <citation type="journal article" date="2019" name="Int. J. Syst. Evol. Microbiol.">
        <title>The Global Catalogue of Microorganisms (GCM) 10K type strain sequencing project: providing services to taxonomists for standard genome sequencing and annotation.</title>
        <authorList>
            <consortium name="The Broad Institute Genomics Platform"/>
            <consortium name="The Broad Institute Genome Sequencing Center for Infectious Disease"/>
            <person name="Wu L."/>
            <person name="Ma J."/>
        </authorList>
    </citation>
    <scope>NUCLEOTIDE SEQUENCE [LARGE SCALE GENOMIC DNA]</scope>
    <source>
        <strain evidence="3">CCUG 56331</strain>
    </source>
</reference>
<keyword evidence="1" id="KW-0175">Coiled coil</keyword>
<evidence type="ECO:0000256" key="1">
    <source>
        <dbReference type="SAM" id="Coils"/>
    </source>
</evidence>
<accession>A0ABW0RBA7</accession>
<dbReference type="InterPro" id="IPR027417">
    <property type="entry name" value="P-loop_NTPase"/>
</dbReference>
<dbReference type="Gene3D" id="3.40.50.300">
    <property type="entry name" value="P-loop containing nucleotide triphosphate hydrolases"/>
    <property type="match status" value="1"/>
</dbReference>
<feature type="coiled-coil region" evidence="1">
    <location>
        <begin position="410"/>
        <end position="480"/>
    </location>
</feature>
<comment type="caution">
    <text evidence="2">The sequence shown here is derived from an EMBL/GenBank/DDBJ whole genome shotgun (WGS) entry which is preliminary data.</text>
</comment>
<sequence length="607" mass="71869">MKEENITGMVEKLKVLSSILEKNSYIKDTSFKLDQLIEDAQSPYRILFIGSEIEGKNTLINALVERNLLPEKNEPHVNIFIRYGQKECIRAILVDGTAAYFGMEHLYLFTDKNTYIGQFLKTYIKYIEIYLRCDLLKNVILMNTISMEKGEINISDALLQRTDEVFWVLGNHCNVADREISVIKKIYRQGYRTYLIINTDQYNEQKMARFLHYLQKGCGHMIEEFVGVSAKQAMEAKKSHQIQLFIDSRIHRLVDKINHIANKKDKRERNIALRFKQWMVLLEREVHGIKEREPFMSMRDRLEKYLNGGHSIEQSIVEKNLKILSDYEKEYAHVSQVLQEVQTLYQLLKVIEYEKFLMNDSVELFVALALKYHEKVREYRSLHSEYMMEYQYYEKLEKKFVRNKMLKPLFQDQSNEAEMLLKKAEKLNRLQRKCKETYNAIKRIEFDLLNDLYTVQTMINELAEQQLEKIVNKARHLKDIHNKERMNIEKYINKLKEFECLKEMQEYLGQDLKAFIEREQLAFTNDEMVHILSAIDQISASDLFGDMDVFNHLTADSMAQHFTMAVDFKEKYPFSPLVLTETDIISDIPPIPAPVEIQQILEEQKTQ</sequence>
<proteinExistence type="predicted"/>
<protein>
    <recommendedName>
        <fullName evidence="4">Dynamin family protein</fullName>
    </recommendedName>
</protein>
<dbReference type="SUPFAM" id="SSF52540">
    <property type="entry name" value="P-loop containing nucleoside triphosphate hydrolases"/>
    <property type="match status" value="1"/>
</dbReference>
<evidence type="ECO:0000313" key="2">
    <source>
        <dbReference type="EMBL" id="MFC5540715.1"/>
    </source>
</evidence>
<dbReference type="RefSeq" id="WP_390308810.1">
    <property type="nucleotide sequence ID" value="NZ_JBHSNQ010000035.1"/>
</dbReference>
<name>A0ABW0RBA7_9BACL</name>
<dbReference type="Proteomes" id="UP001595978">
    <property type="component" value="Unassembled WGS sequence"/>
</dbReference>
<evidence type="ECO:0000313" key="3">
    <source>
        <dbReference type="Proteomes" id="UP001595978"/>
    </source>
</evidence>
<organism evidence="2 3">
    <name type="scientific">Ureibacillus suwonensis</name>
    <dbReference type="NCBI Taxonomy" id="313007"/>
    <lineage>
        <taxon>Bacteria</taxon>
        <taxon>Bacillati</taxon>
        <taxon>Bacillota</taxon>
        <taxon>Bacilli</taxon>
        <taxon>Bacillales</taxon>
        <taxon>Caryophanaceae</taxon>
        <taxon>Ureibacillus</taxon>
    </lineage>
</organism>